<keyword evidence="1" id="KW-0175">Coiled coil</keyword>
<dbReference type="Proteomes" id="UP000318946">
    <property type="component" value="Chromosome"/>
</dbReference>
<dbReference type="AlphaFoldDB" id="A0A4Y1WRX0"/>
<feature type="coiled-coil region" evidence="1">
    <location>
        <begin position="58"/>
        <end position="99"/>
    </location>
</feature>
<protein>
    <submittedName>
        <fullName evidence="2">Uncharacterized protein</fullName>
    </submittedName>
</protein>
<sequence>MRKKIDFPPYSEAEVIQIVEDGSVLCNLYGGKITDERGLEKWNYTDSGILFPPDSEILSLTDDERRQIEEEYNRYEMTLAELEAERVAQREEVESLHVHDA</sequence>
<dbReference type="KEGG" id="acou:A5CBH24_03120"/>
<dbReference type="GeneID" id="78341036"/>
<evidence type="ECO:0000313" key="2">
    <source>
        <dbReference type="EMBL" id="BBL02999.1"/>
    </source>
</evidence>
<dbReference type="EMBL" id="AP019735">
    <property type="protein sequence ID" value="BBL02999.1"/>
    <property type="molecule type" value="Genomic_DNA"/>
</dbReference>
<dbReference type="RefSeq" id="WP_141411978.1">
    <property type="nucleotide sequence ID" value="NZ_AP019735.1"/>
</dbReference>
<gene>
    <name evidence="2" type="ORF">A5CBH24_03120</name>
</gene>
<proteinExistence type="predicted"/>
<organism evidence="2 3">
    <name type="scientific">Alistipes communis</name>
    <dbReference type="NCBI Taxonomy" id="2585118"/>
    <lineage>
        <taxon>Bacteria</taxon>
        <taxon>Pseudomonadati</taxon>
        <taxon>Bacteroidota</taxon>
        <taxon>Bacteroidia</taxon>
        <taxon>Bacteroidales</taxon>
        <taxon>Rikenellaceae</taxon>
        <taxon>Alistipes</taxon>
    </lineage>
</organism>
<accession>A0A4Y1WRX0</accession>
<name>A0A4Y1WRX0_9BACT</name>
<reference evidence="3" key="1">
    <citation type="submission" date="2019-06" db="EMBL/GenBank/DDBJ databases">
        <title>Alistipes onderdonkii subsp. vulgaris subsp. nov., Alistipes dispar sp. nov. and Alistipes communis sp. nov., isolated from human faeces, and creation of Alistipes onderdonkii subsp. onderdonkii subsp. nov.</title>
        <authorList>
            <person name="Sakamoto M."/>
            <person name="Ikeyama N."/>
            <person name="Ogata Y."/>
            <person name="Suda W."/>
            <person name="Iino T."/>
            <person name="Hattori M."/>
            <person name="Ohkuma M."/>
        </authorList>
    </citation>
    <scope>NUCLEOTIDE SEQUENCE [LARGE SCALE GENOMIC DNA]</scope>
    <source>
        <strain evidence="3">5CBH24</strain>
    </source>
</reference>
<evidence type="ECO:0000313" key="3">
    <source>
        <dbReference type="Proteomes" id="UP000318946"/>
    </source>
</evidence>
<evidence type="ECO:0000256" key="1">
    <source>
        <dbReference type="SAM" id="Coils"/>
    </source>
</evidence>
<keyword evidence="3" id="KW-1185">Reference proteome</keyword>